<organism evidence="3 4">
    <name type="scientific">Curtobacterium flaccumfaciens</name>
    <dbReference type="NCBI Taxonomy" id="2035"/>
    <lineage>
        <taxon>Bacteria</taxon>
        <taxon>Bacillati</taxon>
        <taxon>Actinomycetota</taxon>
        <taxon>Actinomycetes</taxon>
        <taxon>Micrococcales</taxon>
        <taxon>Microbacteriaceae</taxon>
        <taxon>Curtobacterium</taxon>
    </lineage>
</organism>
<evidence type="ECO:0000313" key="4">
    <source>
        <dbReference type="Proteomes" id="UP000295764"/>
    </source>
</evidence>
<dbReference type="RefSeq" id="WP_133521247.1">
    <property type="nucleotide sequence ID" value="NZ_SNVW01000018.1"/>
</dbReference>
<dbReference type="EMBL" id="SNVW01000018">
    <property type="protein sequence ID" value="TDN41574.1"/>
    <property type="molecule type" value="Genomic_DNA"/>
</dbReference>
<feature type="chain" id="PRO_5020196966" description="DUF998 domain-containing protein" evidence="2">
    <location>
        <begin position="34"/>
        <end position="161"/>
    </location>
</feature>
<keyword evidence="2" id="KW-0732">Signal</keyword>
<keyword evidence="1" id="KW-0812">Transmembrane</keyword>
<evidence type="ECO:0000256" key="1">
    <source>
        <dbReference type="SAM" id="Phobius"/>
    </source>
</evidence>
<feature type="signal peptide" evidence="2">
    <location>
        <begin position="1"/>
        <end position="33"/>
    </location>
</feature>
<gene>
    <name evidence="3" type="ORF">EDF64_11820</name>
</gene>
<name>A0A4R6DBU6_9MICO</name>
<sequence length="161" mass="16109">MPRSTPARSIDRTTAAFAVLTLAAFGLAASARAAVEWATAGLGSPARYVSAPPGDWDVFETANAIAAFGACSAGAGVLLFGATLVLAVRRHSARRLPTVLGIATLAMVIGAVVAGFAATEQPDYDAAAGLVILRTALAGLAAASLPALALAAYRTRAARTS</sequence>
<evidence type="ECO:0000313" key="3">
    <source>
        <dbReference type="EMBL" id="TDN41574.1"/>
    </source>
</evidence>
<protein>
    <recommendedName>
        <fullName evidence="5">DUF998 domain-containing protein</fullName>
    </recommendedName>
</protein>
<dbReference type="OrthoDB" id="9998869at2"/>
<reference evidence="3 4" key="1">
    <citation type="submission" date="2019-03" db="EMBL/GenBank/DDBJ databases">
        <title>Genomic analyses of the natural microbiome of Caenorhabditis elegans.</title>
        <authorList>
            <person name="Samuel B."/>
        </authorList>
    </citation>
    <scope>NUCLEOTIDE SEQUENCE [LARGE SCALE GENOMIC DNA]</scope>
    <source>
        <strain evidence="3 4">JUb65</strain>
    </source>
</reference>
<comment type="caution">
    <text evidence="3">The sequence shown here is derived from an EMBL/GenBank/DDBJ whole genome shotgun (WGS) entry which is preliminary data.</text>
</comment>
<evidence type="ECO:0008006" key="5">
    <source>
        <dbReference type="Google" id="ProtNLM"/>
    </source>
</evidence>
<proteinExistence type="predicted"/>
<dbReference type="AlphaFoldDB" id="A0A4R6DBU6"/>
<feature type="transmembrane region" description="Helical" evidence="1">
    <location>
        <begin position="131"/>
        <end position="153"/>
    </location>
</feature>
<dbReference type="Proteomes" id="UP000295764">
    <property type="component" value="Unassembled WGS sequence"/>
</dbReference>
<feature type="transmembrane region" description="Helical" evidence="1">
    <location>
        <begin position="64"/>
        <end position="87"/>
    </location>
</feature>
<accession>A0A4R6DBU6</accession>
<evidence type="ECO:0000256" key="2">
    <source>
        <dbReference type="SAM" id="SignalP"/>
    </source>
</evidence>
<keyword evidence="1" id="KW-0472">Membrane</keyword>
<feature type="transmembrane region" description="Helical" evidence="1">
    <location>
        <begin position="99"/>
        <end position="119"/>
    </location>
</feature>
<keyword evidence="1" id="KW-1133">Transmembrane helix</keyword>